<evidence type="ECO:0000313" key="2">
    <source>
        <dbReference type="EMBL" id="EJU02570.1"/>
    </source>
</evidence>
<feature type="compositionally biased region" description="Basic and acidic residues" evidence="1">
    <location>
        <begin position="131"/>
        <end position="157"/>
    </location>
</feature>
<evidence type="ECO:0000313" key="3">
    <source>
        <dbReference type="Proteomes" id="UP000030653"/>
    </source>
</evidence>
<reference evidence="2 3" key="1">
    <citation type="journal article" date="2012" name="Science">
        <title>The Paleozoic origin of enzymatic lignin decomposition reconstructed from 31 fungal genomes.</title>
        <authorList>
            <person name="Floudas D."/>
            <person name="Binder M."/>
            <person name="Riley R."/>
            <person name="Barry K."/>
            <person name="Blanchette R.A."/>
            <person name="Henrissat B."/>
            <person name="Martinez A.T."/>
            <person name="Otillar R."/>
            <person name="Spatafora J.W."/>
            <person name="Yadav J.S."/>
            <person name="Aerts A."/>
            <person name="Benoit I."/>
            <person name="Boyd A."/>
            <person name="Carlson A."/>
            <person name="Copeland A."/>
            <person name="Coutinho P.M."/>
            <person name="de Vries R.P."/>
            <person name="Ferreira P."/>
            <person name="Findley K."/>
            <person name="Foster B."/>
            <person name="Gaskell J."/>
            <person name="Glotzer D."/>
            <person name="Gorecki P."/>
            <person name="Heitman J."/>
            <person name="Hesse C."/>
            <person name="Hori C."/>
            <person name="Igarashi K."/>
            <person name="Jurgens J.A."/>
            <person name="Kallen N."/>
            <person name="Kersten P."/>
            <person name="Kohler A."/>
            <person name="Kuees U."/>
            <person name="Kumar T.K.A."/>
            <person name="Kuo A."/>
            <person name="LaButti K."/>
            <person name="Larrondo L.F."/>
            <person name="Lindquist E."/>
            <person name="Ling A."/>
            <person name="Lombard V."/>
            <person name="Lucas S."/>
            <person name="Lundell T."/>
            <person name="Martin R."/>
            <person name="McLaughlin D.J."/>
            <person name="Morgenstern I."/>
            <person name="Morin E."/>
            <person name="Murat C."/>
            <person name="Nagy L.G."/>
            <person name="Nolan M."/>
            <person name="Ohm R.A."/>
            <person name="Patyshakuliyeva A."/>
            <person name="Rokas A."/>
            <person name="Ruiz-Duenas F.J."/>
            <person name="Sabat G."/>
            <person name="Salamov A."/>
            <person name="Samejima M."/>
            <person name="Schmutz J."/>
            <person name="Slot J.C."/>
            <person name="St John F."/>
            <person name="Stenlid J."/>
            <person name="Sun H."/>
            <person name="Sun S."/>
            <person name="Syed K."/>
            <person name="Tsang A."/>
            <person name="Wiebenga A."/>
            <person name="Young D."/>
            <person name="Pisabarro A."/>
            <person name="Eastwood D.C."/>
            <person name="Martin F."/>
            <person name="Cullen D."/>
            <person name="Grigoriev I.V."/>
            <person name="Hibbett D.S."/>
        </authorList>
    </citation>
    <scope>NUCLEOTIDE SEQUENCE [LARGE SCALE GENOMIC DNA]</scope>
    <source>
        <strain evidence="2 3">DJM-731 SS1</strain>
    </source>
</reference>
<name>M5G2W7_DACPD</name>
<gene>
    <name evidence="2" type="ORF">DACRYDRAFT_15258</name>
</gene>
<feature type="region of interest" description="Disordered" evidence="1">
    <location>
        <begin position="106"/>
        <end position="190"/>
    </location>
</feature>
<dbReference type="OrthoDB" id="3419629at2759"/>
<dbReference type="RefSeq" id="XP_040629464.1">
    <property type="nucleotide sequence ID" value="XM_040771089.1"/>
</dbReference>
<dbReference type="EMBL" id="JH795861">
    <property type="protein sequence ID" value="EJU02570.1"/>
    <property type="molecule type" value="Genomic_DNA"/>
</dbReference>
<proteinExistence type="predicted"/>
<dbReference type="STRING" id="1858805.M5G2W7"/>
<dbReference type="GeneID" id="63686151"/>
<dbReference type="AlphaFoldDB" id="M5G2W7"/>
<organism evidence="2 3">
    <name type="scientific">Dacryopinax primogenitus (strain DJM 731)</name>
    <name type="common">Brown rot fungus</name>
    <dbReference type="NCBI Taxonomy" id="1858805"/>
    <lineage>
        <taxon>Eukaryota</taxon>
        <taxon>Fungi</taxon>
        <taxon>Dikarya</taxon>
        <taxon>Basidiomycota</taxon>
        <taxon>Agaricomycotina</taxon>
        <taxon>Dacrymycetes</taxon>
        <taxon>Dacrymycetales</taxon>
        <taxon>Dacrymycetaceae</taxon>
        <taxon>Dacryopinax</taxon>
    </lineage>
</organism>
<dbReference type="Proteomes" id="UP000030653">
    <property type="component" value="Unassembled WGS sequence"/>
</dbReference>
<sequence length="494" mass="55716">MDAPQSTNYQSQTKSFKLGQHNAVHQYKLWMPTGNSITLPAGSAPADPLVSGIICSREQQVTLSAEHCPILRSQLARQVPGSYRDMLESEDPPSEEEDVVLAASPAVEAEDQEEQEQEQEEQEQEEQEQEQEQKQEQEQEQEEYKEQEKEERQEVGQKEMSILYISDDESGKEHAVAPQQAVEDPKGKKHCAHGLSNLGELETSPVQKTPAKCQKYPTHKVDDFLGTPGKIICPTLGLVIQDLLVHQGNLQVNHLQMGSRQHIPIQSDCGQLPKSGIWQLAQSVTSWCHPLLDYMHEWYKVKPTNGEEVNTFSTLIPGGGVSDWHMDGSGVIMVIIHVSNLVEKGPKKLWLMAPQTERNNAILAKFLYARKKHMLSAAVIPFLENIQYVLVTPRTLEHTAFFLAPGMWHCMLTFDISAHVAFLIYDVRLWLQAQKVMESNIKRVSGLIGMAEQAEQVEMMIEELDAWREVGAPQRWAKEARAGLSSWLAMLKET</sequence>
<evidence type="ECO:0000256" key="1">
    <source>
        <dbReference type="SAM" id="MobiDB-lite"/>
    </source>
</evidence>
<keyword evidence="3" id="KW-1185">Reference proteome</keyword>
<evidence type="ECO:0008006" key="4">
    <source>
        <dbReference type="Google" id="ProtNLM"/>
    </source>
</evidence>
<protein>
    <recommendedName>
        <fullName evidence="4">JmjC domain-containing protein</fullName>
    </recommendedName>
</protein>
<feature type="compositionally biased region" description="Acidic residues" evidence="1">
    <location>
        <begin position="108"/>
        <end position="130"/>
    </location>
</feature>
<dbReference type="HOGENOM" id="CLU_552091_0_0_1"/>
<accession>M5G2W7</accession>